<dbReference type="PANTHER" id="PTHR43280">
    <property type="entry name" value="ARAC-FAMILY TRANSCRIPTIONAL REGULATOR"/>
    <property type="match status" value="1"/>
</dbReference>
<evidence type="ECO:0000259" key="5">
    <source>
        <dbReference type="PROSITE" id="PS01124"/>
    </source>
</evidence>
<evidence type="ECO:0000313" key="6">
    <source>
        <dbReference type="EMBL" id="SDL87008.1"/>
    </source>
</evidence>
<feature type="transmembrane region" description="Helical" evidence="4">
    <location>
        <begin position="29"/>
        <end position="49"/>
    </location>
</feature>
<accession>A0A1G9NK85</accession>
<dbReference type="RefSeq" id="WP_074605244.1">
    <property type="nucleotide sequence ID" value="NZ_FNGY01000002.1"/>
</dbReference>
<feature type="transmembrane region" description="Helical" evidence="4">
    <location>
        <begin position="55"/>
        <end position="76"/>
    </location>
</feature>
<dbReference type="SUPFAM" id="SSF46689">
    <property type="entry name" value="Homeodomain-like"/>
    <property type="match status" value="1"/>
</dbReference>
<protein>
    <submittedName>
        <fullName evidence="6">Helix-turn-helix domain-containing protein</fullName>
    </submittedName>
</protein>
<dbReference type="EMBL" id="FNGY01000002">
    <property type="protein sequence ID" value="SDL87008.1"/>
    <property type="molecule type" value="Genomic_DNA"/>
</dbReference>
<dbReference type="GO" id="GO:0043565">
    <property type="term" value="F:sequence-specific DNA binding"/>
    <property type="evidence" value="ECO:0007669"/>
    <property type="project" value="InterPro"/>
</dbReference>
<evidence type="ECO:0000256" key="1">
    <source>
        <dbReference type="ARBA" id="ARBA00023015"/>
    </source>
</evidence>
<keyword evidence="4" id="KW-1133">Transmembrane helix</keyword>
<dbReference type="InterPro" id="IPR018060">
    <property type="entry name" value="HTH_AraC"/>
</dbReference>
<keyword evidence="1" id="KW-0805">Transcription regulation</keyword>
<feature type="transmembrane region" description="Helical" evidence="4">
    <location>
        <begin position="196"/>
        <end position="212"/>
    </location>
</feature>
<keyword evidence="2" id="KW-0238">DNA-binding</keyword>
<name>A0A1G9NK85_9SPHI</name>
<feature type="transmembrane region" description="Helical" evidence="4">
    <location>
        <begin position="88"/>
        <end position="108"/>
    </location>
</feature>
<evidence type="ECO:0000256" key="4">
    <source>
        <dbReference type="SAM" id="Phobius"/>
    </source>
</evidence>
<feature type="domain" description="HTH araC/xylS-type" evidence="5">
    <location>
        <begin position="262"/>
        <end position="366"/>
    </location>
</feature>
<sequence length="372" mass="42755">MLHLTGIIISLFLSIILFTKKGKSQADVILAIWLFFIGFHLSVFYIHISGQYLKFPYFLGFEIPLPLIHGPFLYLYTRSLTSQNSRRVHWGVHFLPFILAIGLLFKFFLFSFDKKIEVYIEAGAGFENILRCIYLVTLLSGVVYVIFSLSLLKKYSAYISDQFSDLERINLNWLRYLILGIGVIWISVFFGNDISTFTIIDLFILFIGYFGVKQVGVFTNNNVSSQTIGGGNADEMVVDKVVERIKYQRSTADETLLLKIHQDLLALMQQEKLYKDPELNLNELAQRLNVNPNTLSQVINSIENKNFFDYINEQRVAEFLAIVALPENSRFTLLSLAFEVGFNSKTSFNRNFKSTTGQTPTAYLREQKIQLK</sequence>
<feature type="transmembrane region" description="Helical" evidence="4">
    <location>
        <begin position="128"/>
        <end position="152"/>
    </location>
</feature>
<proteinExistence type="predicted"/>
<dbReference type="OrthoDB" id="9779074at2"/>
<dbReference type="Pfam" id="PF12833">
    <property type="entry name" value="HTH_18"/>
    <property type="match status" value="1"/>
</dbReference>
<dbReference type="GO" id="GO:0003700">
    <property type="term" value="F:DNA-binding transcription factor activity"/>
    <property type="evidence" value="ECO:0007669"/>
    <property type="project" value="InterPro"/>
</dbReference>
<reference evidence="7" key="1">
    <citation type="submission" date="2016-10" db="EMBL/GenBank/DDBJ databases">
        <authorList>
            <person name="Varghese N."/>
            <person name="Submissions S."/>
        </authorList>
    </citation>
    <scope>NUCLEOTIDE SEQUENCE [LARGE SCALE GENOMIC DNA]</scope>
    <source>
        <strain evidence="7">DSM 19110</strain>
    </source>
</reference>
<gene>
    <name evidence="6" type="ORF">SAMN05421820_102359</name>
</gene>
<dbReference type="PROSITE" id="PS01124">
    <property type="entry name" value="HTH_ARAC_FAMILY_2"/>
    <property type="match status" value="1"/>
</dbReference>
<evidence type="ECO:0000313" key="7">
    <source>
        <dbReference type="Proteomes" id="UP000183200"/>
    </source>
</evidence>
<dbReference type="SMART" id="SM00342">
    <property type="entry name" value="HTH_ARAC"/>
    <property type="match status" value="1"/>
</dbReference>
<dbReference type="InterPro" id="IPR009057">
    <property type="entry name" value="Homeodomain-like_sf"/>
</dbReference>
<feature type="transmembrane region" description="Helical" evidence="4">
    <location>
        <begin position="173"/>
        <end position="190"/>
    </location>
</feature>
<organism evidence="6 7">
    <name type="scientific">Pedobacter steynii</name>
    <dbReference type="NCBI Taxonomy" id="430522"/>
    <lineage>
        <taxon>Bacteria</taxon>
        <taxon>Pseudomonadati</taxon>
        <taxon>Bacteroidota</taxon>
        <taxon>Sphingobacteriia</taxon>
        <taxon>Sphingobacteriales</taxon>
        <taxon>Sphingobacteriaceae</taxon>
        <taxon>Pedobacter</taxon>
    </lineage>
</organism>
<keyword evidence="4" id="KW-0812">Transmembrane</keyword>
<keyword evidence="7" id="KW-1185">Reference proteome</keyword>
<keyword evidence="3" id="KW-0804">Transcription</keyword>
<keyword evidence="4" id="KW-0472">Membrane</keyword>
<dbReference type="Proteomes" id="UP000183200">
    <property type="component" value="Unassembled WGS sequence"/>
</dbReference>
<dbReference type="PANTHER" id="PTHR43280:SF29">
    <property type="entry name" value="ARAC-FAMILY TRANSCRIPTIONAL REGULATOR"/>
    <property type="match status" value="1"/>
</dbReference>
<feature type="transmembrane region" description="Helical" evidence="4">
    <location>
        <begin position="6"/>
        <end position="22"/>
    </location>
</feature>
<dbReference type="Gene3D" id="1.10.10.60">
    <property type="entry name" value="Homeodomain-like"/>
    <property type="match status" value="2"/>
</dbReference>
<evidence type="ECO:0000256" key="2">
    <source>
        <dbReference type="ARBA" id="ARBA00023125"/>
    </source>
</evidence>
<dbReference type="AlphaFoldDB" id="A0A1G9NK85"/>
<evidence type="ECO:0000256" key="3">
    <source>
        <dbReference type="ARBA" id="ARBA00023163"/>
    </source>
</evidence>